<evidence type="ECO:0000313" key="3">
    <source>
        <dbReference type="Proteomes" id="UP001589589"/>
    </source>
</evidence>
<keyword evidence="3" id="KW-1185">Reference proteome</keyword>
<keyword evidence="1" id="KW-0812">Transmembrane</keyword>
<feature type="transmembrane region" description="Helical" evidence="1">
    <location>
        <begin position="34"/>
        <end position="50"/>
    </location>
</feature>
<evidence type="ECO:0000256" key="1">
    <source>
        <dbReference type="SAM" id="Phobius"/>
    </source>
</evidence>
<dbReference type="Proteomes" id="UP001589589">
    <property type="component" value="Unassembled WGS sequence"/>
</dbReference>
<keyword evidence="1" id="KW-0472">Membrane</keyword>
<protein>
    <recommendedName>
        <fullName evidence="4">YcxB-like protein domain-containing protein</fullName>
    </recommendedName>
</protein>
<feature type="transmembrane region" description="Helical" evidence="1">
    <location>
        <begin position="56"/>
        <end position="73"/>
    </location>
</feature>
<dbReference type="EMBL" id="JBHMEX010000001">
    <property type="protein sequence ID" value="MFB9062394.1"/>
    <property type="molecule type" value="Genomic_DNA"/>
</dbReference>
<dbReference type="RefSeq" id="WP_290264762.1">
    <property type="nucleotide sequence ID" value="NZ_JAUFQQ010000003.1"/>
</dbReference>
<gene>
    <name evidence="2" type="ORF">ACFFUQ_00060</name>
</gene>
<sequence>MKFDLPFKESITRKQLNMNFELYWLKTLKNYKRNLIISIIGILLGSLIVYGKGNVGYVFIAMGAYGILEFYKIKVAYNRSKRKYLEAINKVVEEQIKSCENSIWEFNEDYFGYKDYKFDLKIKWEGFSGFRIIEENLFLDVINNHLLSYILSKEEIGEEKFENLEAFIETKLKRTSH</sequence>
<keyword evidence="1" id="KW-1133">Transmembrane helix</keyword>
<accession>A0ABV5FFQ9</accession>
<evidence type="ECO:0008006" key="4">
    <source>
        <dbReference type="Google" id="ProtNLM"/>
    </source>
</evidence>
<comment type="caution">
    <text evidence="2">The sequence shown here is derived from an EMBL/GenBank/DDBJ whole genome shotgun (WGS) entry which is preliminary data.</text>
</comment>
<name>A0ABV5FFQ9_9FLAO</name>
<organism evidence="2 3">
    <name type="scientific">Flavobacterium branchiarum</name>
    <dbReference type="NCBI Taxonomy" id="1114870"/>
    <lineage>
        <taxon>Bacteria</taxon>
        <taxon>Pseudomonadati</taxon>
        <taxon>Bacteroidota</taxon>
        <taxon>Flavobacteriia</taxon>
        <taxon>Flavobacteriales</taxon>
        <taxon>Flavobacteriaceae</taxon>
        <taxon>Flavobacterium</taxon>
    </lineage>
</organism>
<proteinExistence type="predicted"/>
<reference evidence="2 3" key="1">
    <citation type="submission" date="2024-09" db="EMBL/GenBank/DDBJ databases">
        <authorList>
            <person name="Sun Q."/>
            <person name="Mori K."/>
        </authorList>
    </citation>
    <scope>NUCLEOTIDE SEQUENCE [LARGE SCALE GENOMIC DNA]</scope>
    <source>
        <strain evidence="2 3">CECT 7908</strain>
    </source>
</reference>
<evidence type="ECO:0000313" key="2">
    <source>
        <dbReference type="EMBL" id="MFB9062394.1"/>
    </source>
</evidence>